<name>A0A1E7LA19_9ACTN</name>
<sequence>MVQPDDAGHGPDAHPFGREIIQDLTDLTAWDGACAVAAPREQKESTLLGGGLKRDCHDRVGDPPYGAFIYAQRGGELRPGQLSVVVQVVQQGVGGGGAEPSCVAAPRCAQLLRFFSGQLRYARGLAPTLLTKYPPVPLAGAAPAQPETQAQGLPGESFGLPCGDEGFVVEELGAASGGPSPDVVPVERAPDRCFVTADVSGDLSACGVALIRGHDALFVHGPSPYGVVFAPMEPQTRCPR</sequence>
<evidence type="ECO:0000313" key="1">
    <source>
        <dbReference type="EMBL" id="OEV12990.1"/>
    </source>
</evidence>
<comment type="caution">
    <text evidence="1">The sequence shown here is derived from an EMBL/GenBank/DDBJ whole genome shotgun (WGS) entry which is preliminary data.</text>
</comment>
<dbReference type="Proteomes" id="UP000176005">
    <property type="component" value="Unassembled WGS sequence"/>
</dbReference>
<dbReference type="EMBL" id="LJGW01000107">
    <property type="protein sequence ID" value="OEV12990.1"/>
    <property type="molecule type" value="Genomic_DNA"/>
</dbReference>
<proteinExistence type="predicted"/>
<organism evidence="1 2">
    <name type="scientific">Streptomyces nanshensis</name>
    <dbReference type="NCBI Taxonomy" id="518642"/>
    <lineage>
        <taxon>Bacteria</taxon>
        <taxon>Bacillati</taxon>
        <taxon>Actinomycetota</taxon>
        <taxon>Actinomycetes</taxon>
        <taxon>Kitasatosporales</taxon>
        <taxon>Streptomycetaceae</taxon>
        <taxon>Streptomyces</taxon>
    </lineage>
</organism>
<evidence type="ECO:0000313" key="2">
    <source>
        <dbReference type="Proteomes" id="UP000176005"/>
    </source>
</evidence>
<reference evidence="1 2" key="1">
    <citation type="journal article" date="2016" name="Front. Microbiol.">
        <title>Comparative Genomics Analysis of Streptomyces Species Reveals Their Adaptation to the Marine Environment and Their Diversity at the Genomic Level.</title>
        <authorList>
            <person name="Tian X."/>
            <person name="Zhang Z."/>
            <person name="Yang T."/>
            <person name="Chen M."/>
            <person name="Li J."/>
            <person name="Chen F."/>
            <person name="Yang J."/>
            <person name="Li W."/>
            <person name="Zhang B."/>
            <person name="Zhang Z."/>
            <person name="Wu J."/>
            <person name="Zhang C."/>
            <person name="Long L."/>
            <person name="Xiao J."/>
        </authorList>
    </citation>
    <scope>NUCLEOTIDE SEQUENCE [LARGE SCALE GENOMIC DNA]</scope>
    <source>
        <strain evidence="1 2">SCSIO 10429</strain>
    </source>
</reference>
<keyword evidence="2" id="KW-1185">Reference proteome</keyword>
<gene>
    <name evidence="1" type="ORF">AN218_05630</name>
</gene>
<dbReference type="AlphaFoldDB" id="A0A1E7LA19"/>
<protein>
    <submittedName>
        <fullName evidence="1">Uncharacterized protein</fullName>
    </submittedName>
</protein>
<accession>A0A1E7LA19</accession>